<dbReference type="PANTHER" id="PTHR20275">
    <property type="entry name" value="NAD KINASE"/>
    <property type="match status" value="1"/>
</dbReference>
<dbReference type="OrthoDB" id="9774737at2"/>
<feature type="binding site" evidence="6">
    <location>
        <begin position="76"/>
        <end position="77"/>
    </location>
    <ligand>
        <name>NAD(+)</name>
        <dbReference type="ChEBI" id="CHEBI:57540"/>
    </ligand>
</feature>
<dbReference type="Gene3D" id="3.40.50.10330">
    <property type="entry name" value="Probable inorganic polyphosphate/atp-NAD kinase, domain 1"/>
    <property type="match status" value="1"/>
</dbReference>
<dbReference type="InterPro" id="IPR002504">
    <property type="entry name" value="NADK"/>
</dbReference>
<dbReference type="InterPro" id="IPR016064">
    <property type="entry name" value="NAD/diacylglycerol_kinase_sf"/>
</dbReference>
<dbReference type="GO" id="GO:0046872">
    <property type="term" value="F:metal ion binding"/>
    <property type="evidence" value="ECO:0007669"/>
    <property type="project" value="UniProtKB-UniRule"/>
</dbReference>
<dbReference type="GO" id="GO:0003951">
    <property type="term" value="F:NAD+ kinase activity"/>
    <property type="evidence" value="ECO:0007669"/>
    <property type="project" value="UniProtKB-UniRule"/>
</dbReference>
<dbReference type="GO" id="GO:0005737">
    <property type="term" value="C:cytoplasm"/>
    <property type="evidence" value="ECO:0007669"/>
    <property type="project" value="UniProtKB-SubCell"/>
</dbReference>
<evidence type="ECO:0000256" key="6">
    <source>
        <dbReference type="HAMAP-Rule" id="MF_00361"/>
    </source>
</evidence>
<dbReference type="InterPro" id="IPR017438">
    <property type="entry name" value="ATP-NAD_kinase_N"/>
</dbReference>
<evidence type="ECO:0000256" key="2">
    <source>
        <dbReference type="ARBA" id="ARBA00022777"/>
    </source>
</evidence>
<dbReference type="Pfam" id="PF20143">
    <property type="entry name" value="NAD_kinase_C"/>
    <property type="match status" value="1"/>
</dbReference>
<organism evidence="7 8">
    <name type="scientific">Candidatus Sulfotelmatobacter kueseliae</name>
    <dbReference type="NCBI Taxonomy" id="2042962"/>
    <lineage>
        <taxon>Bacteria</taxon>
        <taxon>Pseudomonadati</taxon>
        <taxon>Acidobacteriota</taxon>
        <taxon>Terriglobia</taxon>
        <taxon>Terriglobales</taxon>
        <taxon>Candidatus Korobacteraceae</taxon>
        <taxon>Candidatus Sulfotelmatobacter</taxon>
    </lineage>
</organism>
<evidence type="ECO:0000256" key="1">
    <source>
        <dbReference type="ARBA" id="ARBA00022679"/>
    </source>
</evidence>
<comment type="caution">
    <text evidence="6">Lacks conserved residue(s) required for the propagation of feature annotation.</text>
</comment>
<keyword evidence="3 6" id="KW-0521">NADP</keyword>
<dbReference type="PANTHER" id="PTHR20275:SF0">
    <property type="entry name" value="NAD KINASE"/>
    <property type="match status" value="1"/>
</dbReference>
<keyword evidence="6" id="KW-0963">Cytoplasm</keyword>
<feature type="binding site" evidence="6">
    <location>
        <position position="178"/>
    </location>
    <ligand>
        <name>NAD(+)</name>
        <dbReference type="ChEBI" id="CHEBI:57540"/>
    </ligand>
</feature>
<feature type="binding site" evidence="6">
    <location>
        <position position="180"/>
    </location>
    <ligand>
        <name>NAD(+)</name>
        <dbReference type="ChEBI" id="CHEBI:57540"/>
    </ligand>
</feature>
<accession>A0A2U3K0M0</accession>
<evidence type="ECO:0000256" key="4">
    <source>
        <dbReference type="ARBA" id="ARBA00023027"/>
    </source>
</evidence>
<gene>
    <name evidence="7" type="primary">ppnK</name>
    <name evidence="6" type="synonym">nadK</name>
    <name evidence="7" type="ORF">SBA1_1140028</name>
</gene>
<dbReference type="Pfam" id="PF01513">
    <property type="entry name" value="NAD_kinase"/>
    <property type="match status" value="1"/>
</dbReference>
<evidence type="ECO:0000256" key="5">
    <source>
        <dbReference type="ARBA" id="ARBA00047925"/>
    </source>
</evidence>
<comment type="cofactor">
    <cofactor evidence="6">
        <name>a divalent metal cation</name>
        <dbReference type="ChEBI" id="CHEBI:60240"/>
    </cofactor>
</comment>
<dbReference type="EMBL" id="OMOD01000018">
    <property type="protein sequence ID" value="SPF33117.1"/>
    <property type="molecule type" value="Genomic_DNA"/>
</dbReference>
<dbReference type="GO" id="GO:0006741">
    <property type="term" value="P:NADP+ biosynthetic process"/>
    <property type="evidence" value="ECO:0007669"/>
    <property type="project" value="UniProtKB-UniRule"/>
</dbReference>
<keyword evidence="2 6" id="KW-0418">Kinase</keyword>
<proteinExistence type="inferred from homology"/>
<reference evidence="8" key="1">
    <citation type="submission" date="2018-02" db="EMBL/GenBank/DDBJ databases">
        <authorList>
            <person name="Hausmann B."/>
        </authorList>
    </citation>
    <scope>NUCLEOTIDE SEQUENCE [LARGE SCALE GENOMIC DNA]</scope>
    <source>
        <strain evidence="8">Peat soil MAG SbA1</strain>
    </source>
</reference>
<evidence type="ECO:0000313" key="8">
    <source>
        <dbReference type="Proteomes" id="UP000238701"/>
    </source>
</evidence>
<dbReference type="HAMAP" id="MF_00361">
    <property type="entry name" value="NAD_kinase"/>
    <property type="match status" value="1"/>
</dbReference>
<dbReference type="EC" id="2.7.1.23" evidence="6"/>
<comment type="similarity">
    <text evidence="6">Belongs to the NAD kinase family.</text>
</comment>
<sequence length="296" mass="32344">MPSPQASPQKTAAIISRPDRSQVAQVIPGLLTWFAEHGYRVVVDEETAKYTTGQEIVPRPEMGARPLDLAVVLGGDGTLLSAARVTAAIDVPLLGVNLGSLGFLTEVPIQSLYSMLDAIAEGRAAVERRSLMQCELLRGDTVRGSYLVFNDAVVNKTALARLNNYDLYVDKTFVSSYRADGMIVATPTGSTAYSLSAGGPVLMPTVNAFVITPVAPHSLTHRPLVVPDSVEIEILLRSQEEVAYLSLDGQPGLDLRDGDRVRCRRSEHQVTLFRTGLDFFHVLRSKLKWGERERQD</sequence>
<evidence type="ECO:0000256" key="3">
    <source>
        <dbReference type="ARBA" id="ARBA00022857"/>
    </source>
</evidence>
<keyword evidence="6" id="KW-0067">ATP-binding</keyword>
<feature type="binding site" evidence="6">
    <location>
        <position position="161"/>
    </location>
    <ligand>
        <name>NAD(+)</name>
        <dbReference type="ChEBI" id="CHEBI:57540"/>
    </ligand>
</feature>
<comment type="function">
    <text evidence="6">Involved in the regulation of the intracellular balance of NAD and NADP, and is a key enzyme in the biosynthesis of NADP. Catalyzes specifically the phosphorylation on 2'-hydroxyl of the adenosine moiety of NAD to yield NADP.</text>
</comment>
<dbReference type="Proteomes" id="UP000238701">
    <property type="component" value="Unassembled WGS sequence"/>
</dbReference>
<protein>
    <recommendedName>
        <fullName evidence="6">NAD kinase</fullName>
        <ecNumber evidence="6">2.7.1.23</ecNumber>
    </recommendedName>
    <alternativeName>
        <fullName evidence="6">ATP-dependent NAD kinase</fullName>
    </alternativeName>
</protein>
<dbReference type="GO" id="GO:0051287">
    <property type="term" value="F:NAD binding"/>
    <property type="evidence" value="ECO:0007669"/>
    <property type="project" value="UniProtKB-ARBA"/>
</dbReference>
<feature type="binding site" evidence="6">
    <location>
        <begin position="150"/>
        <end position="151"/>
    </location>
    <ligand>
        <name>NAD(+)</name>
        <dbReference type="ChEBI" id="CHEBI:57540"/>
    </ligand>
</feature>
<dbReference type="SUPFAM" id="SSF111331">
    <property type="entry name" value="NAD kinase/diacylglycerol kinase-like"/>
    <property type="match status" value="1"/>
</dbReference>
<comment type="subcellular location">
    <subcellularLocation>
        <location evidence="6">Cytoplasm</location>
    </subcellularLocation>
</comment>
<evidence type="ECO:0000313" key="7">
    <source>
        <dbReference type="EMBL" id="SPF33117.1"/>
    </source>
</evidence>
<comment type="catalytic activity">
    <reaction evidence="5 6">
        <text>NAD(+) + ATP = ADP + NADP(+) + H(+)</text>
        <dbReference type="Rhea" id="RHEA:18629"/>
        <dbReference type="ChEBI" id="CHEBI:15378"/>
        <dbReference type="ChEBI" id="CHEBI:30616"/>
        <dbReference type="ChEBI" id="CHEBI:57540"/>
        <dbReference type="ChEBI" id="CHEBI:58349"/>
        <dbReference type="ChEBI" id="CHEBI:456216"/>
        <dbReference type="EC" id="2.7.1.23"/>
    </reaction>
</comment>
<dbReference type="GO" id="GO:0005524">
    <property type="term" value="F:ATP binding"/>
    <property type="evidence" value="ECO:0007669"/>
    <property type="project" value="UniProtKB-KW"/>
</dbReference>
<dbReference type="GO" id="GO:0019674">
    <property type="term" value="P:NAD+ metabolic process"/>
    <property type="evidence" value="ECO:0007669"/>
    <property type="project" value="InterPro"/>
</dbReference>
<feature type="active site" description="Proton acceptor" evidence="6">
    <location>
        <position position="76"/>
    </location>
</feature>
<dbReference type="Gene3D" id="2.60.200.30">
    <property type="entry name" value="Probable inorganic polyphosphate/atp-NAD kinase, domain 2"/>
    <property type="match status" value="1"/>
</dbReference>
<feature type="binding site" evidence="6">
    <location>
        <begin position="191"/>
        <end position="196"/>
    </location>
    <ligand>
        <name>NAD(+)</name>
        <dbReference type="ChEBI" id="CHEBI:57540"/>
    </ligand>
</feature>
<feature type="binding site" evidence="6">
    <location>
        <position position="250"/>
    </location>
    <ligand>
        <name>NAD(+)</name>
        <dbReference type="ChEBI" id="CHEBI:57540"/>
    </ligand>
</feature>
<feature type="binding site" evidence="6">
    <location>
        <position position="215"/>
    </location>
    <ligand>
        <name>NAD(+)</name>
        <dbReference type="ChEBI" id="CHEBI:57540"/>
    </ligand>
</feature>
<keyword evidence="1 6" id="KW-0808">Transferase</keyword>
<keyword evidence="6" id="KW-0547">Nucleotide-binding</keyword>
<keyword evidence="4 6" id="KW-0520">NAD</keyword>
<name>A0A2U3K0M0_9BACT</name>
<dbReference type="InterPro" id="IPR017437">
    <property type="entry name" value="ATP-NAD_kinase_PpnK-typ_C"/>
</dbReference>
<dbReference type="AlphaFoldDB" id="A0A2U3K0M0"/>